<name>A0A843WF98_COLES</name>
<reference evidence="1" key="1">
    <citation type="submission" date="2017-07" db="EMBL/GenBank/DDBJ databases">
        <title>Taro Niue Genome Assembly and Annotation.</title>
        <authorList>
            <person name="Atibalentja N."/>
            <person name="Keating K."/>
            <person name="Fields C.J."/>
        </authorList>
    </citation>
    <scope>NUCLEOTIDE SEQUENCE</scope>
    <source>
        <strain evidence="1">Niue_2</strain>
        <tissue evidence="1">Leaf</tissue>
    </source>
</reference>
<proteinExistence type="predicted"/>
<dbReference type="AlphaFoldDB" id="A0A843WF98"/>
<organism evidence="1 2">
    <name type="scientific">Colocasia esculenta</name>
    <name type="common">Wild taro</name>
    <name type="synonym">Arum esculentum</name>
    <dbReference type="NCBI Taxonomy" id="4460"/>
    <lineage>
        <taxon>Eukaryota</taxon>
        <taxon>Viridiplantae</taxon>
        <taxon>Streptophyta</taxon>
        <taxon>Embryophyta</taxon>
        <taxon>Tracheophyta</taxon>
        <taxon>Spermatophyta</taxon>
        <taxon>Magnoliopsida</taxon>
        <taxon>Liliopsida</taxon>
        <taxon>Araceae</taxon>
        <taxon>Aroideae</taxon>
        <taxon>Colocasieae</taxon>
        <taxon>Colocasia</taxon>
    </lineage>
</organism>
<protein>
    <submittedName>
        <fullName evidence="1">Uncharacterized protein</fullName>
    </submittedName>
</protein>
<gene>
    <name evidence="1" type="ORF">Taro_038956</name>
</gene>
<accession>A0A843WF98</accession>
<comment type="caution">
    <text evidence="1">The sequence shown here is derived from an EMBL/GenBank/DDBJ whole genome shotgun (WGS) entry which is preliminary data.</text>
</comment>
<evidence type="ECO:0000313" key="1">
    <source>
        <dbReference type="EMBL" id="MQM06137.1"/>
    </source>
</evidence>
<evidence type="ECO:0000313" key="2">
    <source>
        <dbReference type="Proteomes" id="UP000652761"/>
    </source>
</evidence>
<sequence>MAASESSSSVGGYSATFLTVDQLERFLAVKIKLCGNKVVDLKDLEKHGMQSVVEALQRLKWSGICTVSEPSYPHLTKALYTCLKTEEDGSLTSMVKVEFKGELMEKMGQPIRTRNLKKSGFLLVESVWTKTSVAEGEAIIGEASEAPPVQEEVAVVREDEPPALERRIVDIELESIVPVGETTEEVIPHVLINVHLSKMIEKQT</sequence>
<dbReference type="Proteomes" id="UP000652761">
    <property type="component" value="Unassembled WGS sequence"/>
</dbReference>
<dbReference type="OrthoDB" id="848707at2759"/>
<keyword evidence="2" id="KW-1185">Reference proteome</keyword>
<dbReference type="EMBL" id="NMUH01003549">
    <property type="protein sequence ID" value="MQM06137.1"/>
    <property type="molecule type" value="Genomic_DNA"/>
</dbReference>